<organism evidence="4 5">
    <name type="scientific">Kineobactrum salinum</name>
    <dbReference type="NCBI Taxonomy" id="2708301"/>
    <lineage>
        <taxon>Bacteria</taxon>
        <taxon>Pseudomonadati</taxon>
        <taxon>Pseudomonadota</taxon>
        <taxon>Gammaproteobacteria</taxon>
        <taxon>Cellvibrionales</taxon>
        <taxon>Halieaceae</taxon>
        <taxon>Kineobactrum</taxon>
    </lineage>
</organism>
<dbReference type="GO" id="GO:0002098">
    <property type="term" value="P:tRNA wobble uridine modification"/>
    <property type="evidence" value="ECO:0007669"/>
    <property type="project" value="UniProtKB-UniRule"/>
</dbReference>
<comment type="subunit">
    <text evidence="2">Monomer.</text>
</comment>
<dbReference type="NCBIfam" id="NF008751">
    <property type="entry name" value="PRK11784.1-3"/>
    <property type="match status" value="1"/>
</dbReference>
<keyword evidence="2" id="KW-0808">Transferase</keyword>
<dbReference type="GO" id="GO:0016765">
    <property type="term" value="F:transferase activity, transferring alkyl or aryl (other than methyl) groups"/>
    <property type="evidence" value="ECO:0007669"/>
    <property type="project" value="UniProtKB-UniRule"/>
</dbReference>
<dbReference type="InterPro" id="IPR017582">
    <property type="entry name" value="SelU"/>
</dbReference>
<evidence type="ECO:0000313" key="4">
    <source>
        <dbReference type="EMBL" id="QIB65764.1"/>
    </source>
</evidence>
<dbReference type="InterPro" id="IPR058840">
    <property type="entry name" value="AAA_SelU"/>
</dbReference>
<evidence type="ECO:0000256" key="1">
    <source>
        <dbReference type="ARBA" id="ARBA00023266"/>
    </source>
</evidence>
<dbReference type="NCBIfam" id="NF008750">
    <property type="entry name" value="PRK11784.1-2"/>
    <property type="match status" value="1"/>
</dbReference>
<reference evidence="4 5" key="1">
    <citation type="submission" date="2020-02" db="EMBL/GenBank/DDBJ databases">
        <title>Genome sequencing for Kineobactrum sp. M2.</title>
        <authorList>
            <person name="Park S.-J."/>
        </authorList>
    </citation>
    <scope>NUCLEOTIDE SEQUENCE [LARGE SCALE GENOMIC DNA]</scope>
    <source>
        <strain evidence="4 5">M2</strain>
    </source>
</reference>
<dbReference type="KEGG" id="kim:G3T16_10390"/>
<dbReference type="InterPro" id="IPR036873">
    <property type="entry name" value="Rhodanese-like_dom_sf"/>
</dbReference>
<comment type="catalytic activity">
    <reaction evidence="2">
        <text>5-methylaminomethyl-2-(Se-phospho)selenouridine(34) in tRNA + H2O = 5-methylaminomethyl-2-selenouridine(34) in tRNA + phosphate</text>
        <dbReference type="Rhea" id="RHEA:60176"/>
        <dbReference type="Rhea" id="RHEA-COMP:10196"/>
        <dbReference type="Rhea" id="RHEA-COMP:15523"/>
        <dbReference type="ChEBI" id="CHEBI:15377"/>
        <dbReference type="ChEBI" id="CHEBI:43474"/>
        <dbReference type="ChEBI" id="CHEBI:82743"/>
        <dbReference type="ChEBI" id="CHEBI:143702"/>
    </reaction>
</comment>
<dbReference type="SUPFAM" id="SSF52540">
    <property type="entry name" value="P-loop containing nucleoside triphosphate hydrolases"/>
    <property type="match status" value="1"/>
</dbReference>
<dbReference type="RefSeq" id="WP_163495171.1">
    <property type="nucleotide sequence ID" value="NZ_CP048711.1"/>
</dbReference>
<evidence type="ECO:0000313" key="5">
    <source>
        <dbReference type="Proteomes" id="UP000477680"/>
    </source>
</evidence>
<dbReference type="NCBIfam" id="TIGR03167">
    <property type="entry name" value="tRNA_sel_U_synt"/>
    <property type="match status" value="1"/>
</dbReference>
<evidence type="ECO:0000256" key="2">
    <source>
        <dbReference type="HAMAP-Rule" id="MF_01622"/>
    </source>
</evidence>
<dbReference type="PANTHER" id="PTHR30401:SF0">
    <property type="entry name" value="TRNA 2-SELENOURIDINE SYNTHASE"/>
    <property type="match status" value="1"/>
</dbReference>
<dbReference type="Pfam" id="PF26341">
    <property type="entry name" value="AAA_SelU"/>
    <property type="match status" value="1"/>
</dbReference>
<dbReference type="SUPFAM" id="SSF52821">
    <property type="entry name" value="Rhodanese/Cell cycle control phosphatase"/>
    <property type="match status" value="1"/>
</dbReference>
<protein>
    <recommendedName>
        <fullName evidence="2">tRNA 2-selenouridine synthase</fullName>
        <ecNumber evidence="2">2.9.1.3</ecNumber>
    </recommendedName>
</protein>
<feature type="active site" description="S-selanylcysteine intermediate" evidence="2">
    <location>
        <position position="97"/>
    </location>
</feature>
<dbReference type="EC" id="2.9.1.3" evidence="2"/>
<evidence type="ECO:0000259" key="3">
    <source>
        <dbReference type="PROSITE" id="PS50206"/>
    </source>
</evidence>
<comment type="catalytic activity">
    <reaction evidence="2">
        <text>5-methylaminomethyl-S-(2E)-geranyl-thiouridine(34) in tRNA + selenophosphate + H(+) = 5-methylaminomethyl-2-(Se-phospho)selenouridine(34) in tRNA + (2E)-thiogeraniol</text>
        <dbReference type="Rhea" id="RHEA:60172"/>
        <dbReference type="Rhea" id="RHEA-COMP:14654"/>
        <dbReference type="Rhea" id="RHEA-COMP:15523"/>
        <dbReference type="ChEBI" id="CHEBI:15378"/>
        <dbReference type="ChEBI" id="CHEBI:16144"/>
        <dbReference type="ChEBI" id="CHEBI:140632"/>
        <dbReference type="ChEBI" id="CHEBI:143702"/>
        <dbReference type="ChEBI" id="CHEBI:143703"/>
    </reaction>
</comment>
<proteinExistence type="inferred from homology"/>
<keyword evidence="1 2" id="KW-0711">Selenium</keyword>
<name>A0A6C0U8C5_9GAMM</name>
<gene>
    <name evidence="4" type="primary">mnmH</name>
    <name evidence="2" type="synonym">selU</name>
    <name evidence="4" type="ORF">G3T16_10390</name>
</gene>
<dbReference type="GO" id="GO:0043828">
    <property type="term" value="F:tRNA 2-selenouridine synthase activity"/>
    <property type="evidence" value="ECO:0007669"/>
    <property type="project" value="UniProtKB-EC"/>
</dbReference>
<dbReference type="HAMAP" id="MF_01622">
    <property type="entry name" value="tRNA_sel_U_synth"/>
    <property type="match status" value="1"/>
</dbReference>
<dbReference type="PROSITE" id="PS50206">
    <property type="entry name" value="RHODANESE_3"/>
    <property type="match status" value="1"/>
</dbReference>
<dbReference type="SMART" id="SM00450">
    <property type="entry name" value="RHOD"/>
    <property type="match status" value="1"/>
</dbReference>
<comment type="similarity">
    <text evidence="2">Belongs to the SelU family.</text>
</comment>
<comment type="catalytic activity">
    <reaction evidence="2">
        <text>5-methylaminomethyl-2-thiouridine(34) in tRNA + (2E)-geranyl diphosphate = 5-methylaminomethyl-S-(2E)-geranyl-thiouridine(34) in tRNA + diphosphate</text>
        <dbReference type="Rhea" id="RHEA:14085"/>
        <dbReference type="Rhea" id="RHEA-COMP:10195"/>
        <dbReference type="Rhea" id="RHEA-COMP:14654"/>
        <dbReference type="ChEBI" id="CHEBI:33019"/>
        <dbReference type="ChEBI" id="CHEBI:58057"/>
        <dbReference type="ChEBI" id="CHEBI:74455"/>
        <dbReference type="ChEBI" id="CHEBI:140632"/>
    </reaction>
</comment>
<dbReference type="EMBL" id="CP048711">
    <property type="protein sequence ID" value="QIB65764.1"/>
    <property type="molecule type" value="Genomic_DNA"/>
</dbReference>
<dbReference type="PANTHER" id="PTHR30401">
    <property type="entry name" value="TRNA 2-SELENOURIDINE SYNTHASE"/>
    <property type="match status" value="1"/>
</dbReference>
<dbReference type="AlphaFoldDB" id="A0A6C0U8C5"/>
<accession>A0A6C0U8C5</accession>
<dbReference type="InterPro" id="IPR001763">
    <property type="entry name" value="Rhodanese-like_dom"/>
</dbReference>
<comment type="function">
    <text evidence="2">Involved in the post-transcriptional modification of the uridine at the wobble position (U34) of tRNA(Lys), tRNA(Glu) and tRNA(Gln). Catalyzes the conversion of 2-thiouridine (S2U-RNA) to 2-selenouridine (Se2U-RNA). Acts in a two-step process involving geranylation of 2-thiouridine (S2U) to S-geranyl-2-thiouridine (geS2U) and subsequent selenation of the latter derivative to 2-selenouridine (Se2U) in the tRNA chain.</text>
</comment>
<dbReference type="Gene3D" id="3.40.250.10">
    <property type="entry name" value="Rhodanese-like domain"/>
    <property type="match status" value="1"/>
</dbReference>
<comment type="catalytic activity">
    <reaction evidence="2">
        <text>5-methylaminomethyl-2-thiouridine(34) in tRNA + selenophosphate + (2E)-geranyl diphosphate + H2O + H(+) = 5-methylaminomethyl-2-selenouridine(34) in tRNA + (2E)-thiogeraniol + phosphate + diphosphate</text>
        <dbReference type="Rhea" id="RHEA:42716"/>
        <dbReference type="Rhea" id="RHEA-COMP:10195"/>
        <dbReference type="Rhea" id="RHEA-COMP:10196"/>
        <dbReference type="ChEBI" id="CHEBI:15377"/>
        <dbReference type="ChEBI" id="CHEBI:15378"/>
        <dbReference type="ChEBI" id="CHEBI:16144"/>
        <dbReference type="ChEBI" id="CHEBI:33019"/>
        <dbReference type="ChEBI" id="CHEBI:43474"/>
        <dbReference type="ChEBI" id="CHEBI:58057"/>
        <dbReference type="ChEBI" id="CHEBI:74455"/>
        <dbReference type="ChEBI" id="CHEBI:82743"/>
        <dbReference type="ChEBI" id="CHEBI:143703"/>
        <dbReference type="EC" id="2.9.1.3"/>
    </reaction>
</comment>
<sequence>MSPRADTADYRQLFLDDVPFLDLRSPGEFVHGAFPTAQNLPLMSDQERAAVGTCYKRQGQAAAIALGHRLVSGAERERRVAAWCEFARGHPGGYLYCWRGGLRSQTVQQWLADEGIAYPRVSGGYKALRRFLIDELEHSLKRARLVLISGRTGTGKTRVVTALERALDLEGLARHRGSSFGHLPEGQPSQVDFENSLSIALLQLLARGDGDTVYLEDEGRLIGRVALPEKLVKQMQSAPMAVVEESLEQRVEIILQDYVVDLARRYGESHGAAAGAELHRERLLEGLDRIRKRLGGERHQRIRGLMQQAFTVQSATGDTAAHRAWIAVLLESYYDPMYNYQLSRRSGELLFRGDRAAVVAWAGAQ</sequence>
<keyword evidence="5" id="KW-1185">Reference proteome</keyword>
<dbReference type="Proteomes" id="UP000477680">
    <property type="component" value="Chromosome"/>
</dbReference>
<feature type="domain" description="Rhodanese" evidence="3">
    <location>
        <begin position="14"/>
        <end position="137"/>
    </location>
</feature>
<dbReference type="InterPro" id="IPR027417">
    <property type="entry name" value="P-loop_NTPase"/>
</dbReference>